<dbReference type="Gene3D" id="1.10.540.10">
    <property type="entry name" value="Acyl-CoA dehydrogenase/oxidase, N-terminal domain"/>
    <property type="match status" value="1"/>
</dbReference>
<dbReference type="EMBL" id="NSJV01000704">
    <property type="protein sequence ID" value="PAU44103.1"/>
    <property type="molecule type" value="Genomic_DNA"/>
</dbReference>
<feature type="region of interest" description="Disordered" evidence="6">
    <location>
        <begin position="152"/>
        <end position="211"/>
    </location>
</feature>
<keyword evidence="4" id="KW-0274">FAD</keyword>
<dbReference type="Pfam" id="PF02771">
    <property type="entry name" value="Acyl-CoA_dh_N"/>
    <property type="match status" value="1"/>
</dbReference>
<dbReference type="SUPFAM" id="SSF47203">
    <property type="entry name" value="Acyl-CoA dehydrogenase C-terminal domain-like"/>
    <property type="match status" value="1"/>
</dbReference>
<evidence type="ECO:0000256" key="6">
    <source>
        <dbReference type="SAM" id="MobiDB-lite"/>
    </source>
</evidence>
<dbReference type="GO" id="GO:0050660">
    <property type="term" value="F:flavin adenine dinucleotide binding"/>
    <property type="evidence" value="ECO:0007669"/>
    <property type="project" value="InterPro"/>
</dbReference>
<gene>
    <name evidence="9" type="ORF">CK936_36655</name>
</gene>
<evidence type="ECO:0000313" key="9">
    <source>
        <dbReference type="EMBL" id="PAU44103.1"/>
    </source>
</evidence>
<accession>A0A2A2CV70</accession>
<dbReference type="SUPFAM" id="SSF56645">
    <property type="entry name" value="Acyl-CoA dehydrogenase NM domain-like"/>
    <property type="match status" value="1"/>
</dbReference>
<feature type="domain" description="Acyl-CoA dehydrogenase/oxidase N-terminal" evidence="8">
    <location>
        <begin position="7"/>
        <end position="119"/>
    </location>
</feature>
<proteinExistence type="inferred from homology"/>
<name>A0A2A2CV70_9ACTN</name>
<keyword evidence="5" id="KW-0560">Oxidoreductase</keyword>
<evidence type="ECO:0000256" key="5">
    <source>
        <dbReference type="ARBA" id="ARBA00023002"/>
    </source>
</evidence>
<comment type="similarity">
    <text evidence="2">Belongs to the acyl-CoA dehydrogenase family.</text>
</comment>
<feature type="domain" description="Acyl-CoA dehydrogenase/oxidase C-terminal" evidence="7">
    <location>
        <begin position="267"/>
        <end position="395"/>
    </location>
</feature>
<dbReference type="Proteomes" id="UP000218944">
    <property type="component" value="Unassembled WGS sequence"/>
</dbReference>
<protein>
    <submittedName>
        <fullName evidence="9">Acyl-CoA dehydrogenase</fullName>
    </submittedName>
</protein>
<evidence type="ECO:0000256" key="1">
    <source>
        <dbReference type="ARBA" id="ARBA00001974"/>
    </source>
</evidence>
<dbReference type="InterPro" id="IPR037069">
    <property type="entry name" value="AcylCoA_DH/ox_N_sf"/>
</dbReference>
<keyword evidence="10" id="KW-1185">Reference proteome</keyword>
<comment type="caution">
    <text evidence="9">The sequence shown here is derived from an EMBL/GenBank/DDBJ whole genome shotgun (WGS) entry which is preliminary data.</text>
</comment>
<evidence type="ECO:0000256" key="3">
    <source>
        <dbReference type="ARBA" id="ARBA00022630"/>
    </source>
</evidence>
<dbReference type="AlphaFoldDB" id="A0A2A2CV70"/>
<dbReference type="InterPro" id="IPR036250">
    <property type="entry name" value="AcylCo_DH-like_C"/>
</dbReference>
<comment type="cofactor">
    <cofactor evidence="1">
        <name>FAD</name>
        <dbReference type="ChEBI" id="CHEBI:57692"/>
    </cofactor>
</comment>
<dbReference type="InterPro" id="IPR013786">
    <property type="entry name" value="AcylCoA_DH/ox_N"/>
</dbReference>
<evidence type="ECO:0000256" key="2">
    <source>
        <dbReference type="ARBA" id="ARBA00009347"/>
    </source>
</evidence>
<evidence type="ECO:0000313" key="10">
    <source>
        <dbReference type="Proteomes" id="UP000218944"/>
    </source>
</evidence>
<organism evidence="9 10">
    <name type="scientific">Streptomyces albireticuli</name>
    <dbReference type="NCBI Taxonomy" id="1940"/>
    <lineage>
        <taxon>Bacteria</taxon>
        <taxon>Bacillati</taxon>
        <taxon>Actinomycetota</taxon>
        <taxon>Actinomycetes</taxon>
        <taxon>Kitasatosporales</taxon>
        <taxon>Streptomycetaceae</taxon>
        <taxon>Streptomyces</taxon>
    </lineage>
</organism>
<feature type="compositionally biased region" description="Basic and acidic residues" evidence="6">
    <location>
        <begin position="199"/>
        <end position="211"/>
    </location>
</feature>
<feature type="compositionally biased region" description="Gly residues" evidence="6">
    <location>
        <begin position="157"/>
        <end position="166"/>
    </location>
</feature>
<dbReference type="InterPro" id="IPR009100">
    <property type="entry name" value="AcylCoA_DH/oxidase_NM_dom_sf"/>
</dbReference>
<dbReference type="PANTHER" id="PTHR43884:SF20">
    <property type="entry name" value="ACYL-COA DEHYDROGENASE FADE28"/>
    <property type="match status" value="1"/>
</dbReference>
<reference evidence="9 10" key="1">
    <citation type="submission" date="2017-08" db="EMBL/GenBank/DDBJ databases">
        <title>Genome sequence of Streptomyces albireticuli NRRL B-1670.</title>
        <authorList>
            <person name="Graham D.E."/>
            <person name="Mahan K.M."/>
            <person name="Klingeman D.M."/>
            <person name="Hettich R.L."/>
            <person name="Parry R.J."/>
            <person name="Spain J.C."/>
        </authorList>
    </citation>
    <scope>NUCLEOTIDE SEQUENCE [LARGE SCALE GENOMIC DNA]</scope>
    <source>
        <strain evidence="9 10">NRRL B-1670</strain>
    </source>
</reference>
<dbReference type="RefSeq" id="WP_095585253.1">
    <property type="nucleotide sequence ID" value="NZ_JAJQQQ010000001.1"/>
</dbReference>
<evidence type="ECO:0000259" key="8">
    <source>
        <dbReference type="Pfam" id="PF02771"/>
    </source>
</evidence>
<dbReference type="PANTHER" id="PTHR43884">
    <property type="entry name" value="ACYL-COA DEHYDROGENASE"/>
    <property type="match status" value="1"/>
</dbReference>
<evidence type="ECO:0000256" key="4">
    <source>
        <dbReference type="ARBA" id="ARBA00022827"/>
    </source>
</evidence>
<keyword evidence="3" id="KW-0285">Flavoprotein</keyword>
<dbReference type="InterPro" id="IPR009075">
    <property type="entry name" value="AcylCo_DH/oxidase_C"/>
</dbReference>
<dbReference type="Pfam" id="PF00441">
    <property type="entry name" value="Acyl-CoA_dh_1"/>
    <property type="match status" value="1"/>
</dbReference>
<sequence length="410" mass="41352">MRFLPDAEQNAFAHSLDRMLAAAGTPGAVRAWARGEHGPGLALWRRLAEAGVLGLAVPEAYGGVGPLPVELAVAYERLGRHAVPGPVVETAAVAALLSHLAAAGEPGPAEEWLPGVCAGGTRVTLTLPAGGPYALDADVCDGVFVVREGMTGEEGDGAAGVPGDGASGAASGTGRTHLGGAPGDGARTEGTHAGVRPGDGTRMDRTRAGAAPVRERAPLAAPPVRLFLAGGHGPVQSSVDPARRLARPVLGEEVPLPESAVRAAAAHAAGWAAFACAAQALGVGSALLERTVAYVRTRTQFGSPVGAFQAVKHRLADTRTALEFARPLVHGAAVALAAGAPGAAAEVAAAKATACDVAYAAARTALQLHGAIGYTAEYDLSLWIGKARALRSAWGSPADFRALALHLFFE</sequence>
<dbReference type="GO" id="GO:0003995">
    <property type="term" value="F:acyl-CoA dehydrogenase activity"/>
    <property type="evidence" value="ECO:0007669"/>
    <property type="project" value="TreeGrafter"/>
</dbReference>
<evidence type="ECO:0000259" key="7">
    <source>
        <dbReference type="Pfam" id="PF00441"/>
    </source>
</evidence>
<dbReference type="Gene3D" id="1.20.140.10">
    <property type="entry name" value="Butyryl-CoA Dehydrogenase, subunit A, domain 3"/>
    <property type="match status" value="1"/>
</dbReference>